<dbReference type="InterPro" id="IPR002716">
    <property type="entry name" value="PIN_dom"/>
</dbReference>
<dbReference type="OrthoDB" id="426765at2"/>
<dbReference type="EMBL" id="CP003944">
    <property type="protein sequence ID" value="AFZ51130.1"/>
    <property type="molecule type" value="Genomic_DNA"/>
</dbReference>
<dbReference type="SMART" id="SM00670">
    <property type="entry name" value="PINc"/>
    <property type="match status" value="1"/>
</dbReference>
<dbReference type="Proteomes" id="UP000010482">
    <property type="component" value="Chromosome"/>
</dbReference>
<dbReference type="PANTHER" id="PTHR34610:SF4">
    <property type="entry name" value="SLL8027 PROTEIN"/>
    <property type="match status" value="1"/>
</dbReference>
<keyword evidence="3" id="KW-1185">Reference proteome</keyword>
<dbReference type="PATRIC" id="fig|13035.3.peg.2897"/>
<dbReference type="PANTHER" id="PTHR34610">
    <property type="entry name" value="SSL7007 PROTEIN"/>
    <property type="match status" value="1"/>
</dbReference>
<dbReference type="AlphaFoldDB" id="K9YXS1"/>
<dbReference type="STRING" id="13035.Dacsa_2541"/>
<dbReference type="HOGENOM" id="CLU_116617_3_1_3"/>
<dbReference type="Pfam" id="PF13470">
    <property type="entry name" value="PIN_3"/>
    <property type="match status" value="1"/>
</dbReference>
<dbReference type="Gene3D" id="3.40.50.1010">
    <property type="entry name" value="5'-nuclease"/>
    <property type="match status" value="1"/>
</dbReference>
<dbReference type="eggNOG" id="COG1569">
    <property type="taxonomic scope" value="Bacteria"/>
</dbReference>
<dbReference type="InterPro" id="IPR002850">
    <property type="entry name" value="PIN_toxin-like"/>
</dbReference>
<gene>
    <name evidence="2" type="ORF">Dacsa_2541</name>
</gene>
<proteinExistence type="predicted"/>
<reference evidence="2" key="1">
    <citation type="submission" date="2012-04" db="EMBL/GenBank/DDBJ databases">
        <title>Finished genome of Dactylococcopsis salina PCC 8305.</title>
        <authorList>
            <consortium name="US DOE Joint Genome Institute"/>
            <person name="Gugger M."/>
            <person name="Coursin T."/>
            <person name="Rippka R."/>
            <person name="Tandeau De Marsac N."/>
            <person name="Huntemann M."/>
            <person name="Wei C.-L."/>
            <person name="Han J."/>
            <person name="Detter J.C."/>
            <person name="Han C."/>
            <person name="Tapia R."/>
            <person name="Daligault H."/>
            <person name="Chen A."/>
            <person name="Krypides N."/>
            <person name="Mavromatis K."/>
            <person name="Markowitz V."/>
            <person name="Szeto E."/>
            <person name="Ivanova N."/>
            <person name="Ovchinnikova G."/>
            <person name="Pagani I."/>
            <person name="Pati A."/>
            <person name="Goodwin L."/>
            <person name="Peters L."/>
            <person name="Pitluck S."/>
            <person name="Woyke T."/>
            <person name="Kerfeld C."/>
        </authorList>
    </citation>
    <scope>NUCLEOTIDE SEQUENCE [LARGE SCALE GENOMIC DNA]</scope>
    <source>
        <strain evidence="2">PCC 8305</strain>
    </source>
</reference>
<name>K9YXS1_DACS8</name>
<dbReference type="SUPFAM" id="SSF88723">
    <property type="entry name" value="PIN domain-like"/>
    <property type="match status" value="1"/>
</dbReference>
<sequence>MLLTKRLEKTVPKIVLDTNILISSLISKKSFPYLLYQGWRRKEFTLITSEEQLQELKQVLQYPKLRKFINQDEARILVSALQDFTVTVADLPEVNYSKDSDDNLIIATAIAGKADLIVTGDKGDLLILKTVENISIVTASDAVSIIGIEKTDTNLS</sequence>
<dbReference type="NCBIfam" id="TIGR00305">
    <property type="entry name" value="putative toxin-antitoxin system toxin component, PIN family"/>
    <property type="match status" value="1"/>
</dbReference>
<protein>
    <submittedName>
        <fullName evidence="2">Toxin-antitoxin system toxin component, PIN family</fullName>
    </submittedName>
</protein>
<feature type="domain" description="PIN" evidence="1">
    <location>
        <begin position="12"/>
        <end position="126"/>
    </location>
</feature>
<evidence type="ECO:0000313" key="2">
    <source>
        <dbReference type="EMBL" id="AFZ51130.1"/>
    </source>
</evidence>
<evidence type="ECO:0000259" key="1">
    <source>
        <dbReference type="SMART" id="SM00670"/>
    </source>
</evidence>
<dbReference type="InterPro" id="IPR029060">
    <property type="entry name" value="PIN-like_dom_sf"/>
</dbReference>
<dbReference type="KEGG" id="dsl:Dacsa_2541"/>
<accession>K9YXS1</accession>
<organism evidence="2 3">
    <name type="scientific">Dactylococcopsis salina (strain PCC 8305)</name>
    <name type="common">Myxobactron salinum</name>
    <dbReference type="NCBI Taxonomy" id="13035"/>
    <lineage>
        <taxon>Bacteria</taxon>
        <taxon>Bacillati</taxon>
        <taxon>Cyanobacteriota</taxon>
        <taxon>Cyanophyceae</taxon>
        <taxon>Nodosilineales</taxon>
        <taxon>Cymatolegaceae</taxon>
        <taxon>Dactylococcopsis</taxon>
    </lineage>
</organism>
<evidence type="ECO:0000313" key="3">
    <source>
        <dbReference type="Proteomes" id="UP000010482"/>
    </source>
</evidence>